<reference evidence="1" key="1">
    <citation type="journal article" date="2021" name="Environ. Microbiol.">
        <title>New insights into the diversity and evolution of the archaeal mobilome from three complete genomes of Saccharolobus shibatae.</title>
        <authorList>
            <person name="Medvedeva S."/>
            <person name="Brandt D."/>
            <person name="Cvirkaite-Krupovic V."/>
            <person name="Liu Y."/>
            <person name="Severinov K."/>
            <person name="Ishino S."/>
            <person name="Ishino Y."/>
            <person name="Prangishvili D."/>
            <person name="Kalinowski J."/>
            <person name="Krupovic M."/>
        </authorList>
    </citation>
    <scope>NUCLEOTIDE SEQUENCE</scope>
    <source>
        <strain evidence="1">B12</strain>
    </source>
</reference>
<protein>
    <submittedName>
        <fullName evidence="1">Uncharacterized protein</fullName>
    </submittedName>
</protein>
<organism evidence="1 2">
    <name type="scientific">Saccharolobus shibatae (strain ATCC 51178 / DSM 5389 / JCM 8931 / NBRC 15437 / B12)</name>
    <name type="common">Sulfolobus shibatae</name>
    <dbReference type="NCBI Taxonomy" id="523848"/>
    <lineage>
        <taxon>Archaea</taxon>
        <taxon>Thermoproteota</taxon>
        <taxon>Thermoprotei</taxon>
        <taxon>Sulfolobales</taxon>
        <taxon>Sulfolobaceae</taxon>
        <taxon>Saccharolobus</taxon>
    </lineage>
</organism>
<evidence type="ECO:0000313" key="2">
    <source>
        <dbReference type="Proteomes" id="UP000694018"/>
    </source>
</evidence>
<evidence type="ECO:0000313" key="1">
    <source>
        <dbReference type="EMBL" id="QXJ30274.1"/>
    </source>
</evidence>
<gene>
    <name evidence="1" type="ORF">J5U23_03171</name>
</gene>
<proteinExistence type="predicted"/>
<name>A0A8F5BRT6_SACSH</name>
<dbReference type="AlphaFoldDB" id="A0A8F5BRT6"/>
<dbReference type="EMBL" id="CP077717">
    <property type="protein sequence ID" value="QXJ30274.1"/>
    <property type="molecule type" value="Genomic_DNA"/>
</dbReference>
<dbReference type="Proteomes" id="UP000694018">
    <property type="component" value="Chromosome"/>
</dbReference>
<sequence length="37" mass="4503">MKYSNNNKKGHSEFYLIKKRELRQTTLDEFAKVKNNE</sequence>
<dbReference type="KEGG" id="sshi:J5U23_03171"/>
<accession>A0A8F5BRT6</accession>